<dbReference type="Pfam" id="PF02021">
    <property type="entry name" value="UPF0102"/>
    <property type="match status" value="1"/>
</dbReference>
<dbReference type="Gene3D" id="3.40.1350.10">
    <property type="match status" value="1"/>
</dbReference>
<sequence length="144" mass="16963">MFLAFYSNNKCLLCYISRLSTINVKLERIFNRNRQIGNKGEEKASLFLISLGYDILETNYRYRRSEIDIIAIKEKTIHFIEVKTRSDDRFGNPEEAVNNKKIESIMTVADHYVHENNWEGNIQFDVISILIGKELRIDHFEDIS</sequence>
<protein>
    <recommendedName>
        <fullName evidence="2">UPF0102 protein DCC35_00630</fullName>
    </recommendedName>
</protein>
<dbReference type="InterPro" id="IPR003509">
    <property type="entry name" value="UPF0102_YraN-like"/>
</dbReference>
<reference evidence="3 4" key="1">
    <citation type="submission" date="2018-04" db="EMBL/GenBank/DDBJ databases">
        <title>Complete genome uncultured novel isolate.</title>
        <authorList>
            <person name="Merlino G."/>
        </authorList>
    </citation>
    <scope>NUCLEOTIDE SEQUENCE [LARGE SCALE GENOMIC DNA]</scope>
    <source>
        <strain evidence="4">R1DC9</strain>
    </source>
</reference>
<dbReference type="CDD" id="cd20736">
    <property type="entry name" value="PoNe_Nuclease"/>
    <property type="match status" value="1"/>
</dbReference>
<evidence type="ECO:0000256" key="2">
    <source>
        <dbReference type="HAMAP-Rule" id="MF_00048"/>
    </source>
</evidence>
<name>A0A4D7K1N5_9BACT</name>
<dbReference type="KEGG" id="fpf:DCC35_00630"/>
<evidence type="ECO:0000313" key="4">
    <source>
        <dbReference type="Proteomes" id="UP000298616"/>
    </source>
</evidence>
<evidence type="ECO:0000313" key="3">
    <source>
        <dbReference type="EMBL" id="QCK13358.1"/>
    </source>
</evidence>
<keyword evidence="4" id="KW-1185">Reference proteome</keyword>
<organism evidence="3 4">
    <name type="scientific">Mangrovivirga cuniculi</name>
    <dbReference type="NCBI Taxonomy" id="2715131"/>
    <lineage>
        <taxon>Bacteria</taxon>
        <taxon>Pseudomonadati</taxon>
        <taxon>Bacteroidota</taxon>
        <taxon>Cytophagia</taxon>
        <taxon>Cytophagales</taxon>
        <taxon>Mangrovivirgaceae</taxon>
        <taxon>Mangrovivirga</taxon>
    </lineage>
</organism>
<dbReference type="PANTHER" id="PTHR34039:SF1">
    <property type="entry name" value="UPF0102 PROTEIN YRAN"/>
    <property type="match status" value="1"/>
</dbReference>
<dbReference type="PANTHER" id="PTHR34039">
    <property type="entry name" value="UPF0102 PROTEIN YRAN"/>
    <property type="match status" value="1"/>
</dbReference>
<evidence type="ECO:0000256" key="1">
    <source>
        <dbReference type="ARBA" id="ARBA00006738"/>
    </source>
</evidence>
<dbReference type="SUPFAM" id="SSF52980">
    <property type="entry name" value="Restriction endonuclease-like"/>
    <property type="match status" value="1"/>
</dbReference>
<dbReference type="EMBL" id="CP028923">
    <property type="protein sequence ID" value="QCK13358.1"/>
    <property type="molecule type" value="Genomic_DNA"/>
</dbReference>
<accession>A0A4D7K1N5</accession>
<dbReference type="GO" id="GO:0003676">
    <property type="term" value="F:nucleic acid binding"/>
    <property type="evidence" value="ECO:0007669"/>
    <property type="project" value="InterPro"/>
</dbReference>
<dbReference type="Proteomes" id="UP000298616">
    <property type="component" value="Chromosome"/>
</dbReference>
<dbReference type="HAMAP" id="MF_00048">
    <property type="entry name" value="UPF0102"/>
    <property type="match status" value="1"/>
</dbReference>
<comment type="similarity">
    <text evidence="1 2">Belongs to the UPF0102 family.</text>
</comment>
<gene>
    <name evidence="3" type="ORF">DCC35_00630</name>
</gene>
<dbReference type="OrthoDB" id="9802516at2"/>
<dbReference type="InterPro" id="IPR011335">
    <property type="entry name" value="Restrct_endonuc-II-like"/>
</dbReference>
<proteinExistence type="inferred from homology"/>
<dbReference type="InterPro" id="IPR011856">
    <property type="entry name" value="tRNA_endonuc-like_dom_sf"/>
</dbReference>
<dbReference type="AlphaFoldDB" id="A0A4D7K1N5"/>